<reference evidence="1 2" key="1">
    <citation type="submission" date="2016-05" db="EMBL/GenBank/DDBJ databases">
        <title>Pathogenic, phenotypic and molecular characterisation of Xanthomonas nasturtii sp. nov. and Xanthomonas floridensis sp. nov., new species of Xanthomonas associated with watercress production in Florida.</title>
        <authorList>
            <person name="Vicente J.G."/>
            <person name="Rothwell S."/>
            <person name="Holub E.B."/>
            <person name="Studholme D.J."/>
        </authorList>
    </citation>
    <scope>NUCLEOTIDE SEQUENCE [LARGE SCALE GENOMIC DNA]</scope>
    <source>
        <strain evidence="1 2">WHRI 8848</strain>
    </source>
</reference>
<proteinExistence type="predicted"/>
<evidence type="ECO:0000313" key="2">
    <source>
        <dbReference type="Proteomes" id="UP000077659"/>
    </source>
</evidence>
<dbReference type="AlphaFoldDB" id="A0A1A9M6G3"/>
<evidence type="ECO:0000313" key="1">
    <source>
        <dbReference type="EMBL" id="OAG66113.1"/>
    </source>
</evidence>
<protein>
    <submittedName>
        <fullName evidence="1">Uncharacterized protein</fullName>
    </submittedName>
</protein>
<organism evidence="1 2">
    <name type="scientific">Xanthomonas floridensis</name>
    <dbReference type="NCBI Taxonomy" id="1843580"/>
    <lineage>
        <taxon>Bacteria</taxon>
        <taxon>Pseudomonadati</taxon>
        <taxon>Pseudomonadota</taxon>
        <taxon>Gammaproteobacteria</taxon>
        <taxon>Lysobacterales</taxon>
        <taxon>Lysobacteraceae</taxon>
        <taxon>Xanthomonas</taxon>
    </lineage>
</organism>
<gene>
    <name evidence="1" type="ORF">A7D17_06370</name>
</gene>
<comment type="caution">
    <text evidence="1">The sequence shown here is derived from an EMBL/GenBank/DDBJ whole genome shotgun (WGS) entry which is preliminary data.</text>
</comment>
<sequence length="22" mass="2313">MMDAQLNVLTGIRASALANDAH</sequence>
<accession>A0A1A9M6G3</accession>
<dbReference type="Proteomes" id="UP000077659">
    <property type="component" value="Unassembled WGS sequence"/>
</dbReference>
<name>A0A1A9M6G3_9XANT</name>
<dbReference type="EMBL" id="LXNG01000045">
    <property type="protein sequence ID" value="OAG66113.1"/>
    <property type="molecule type" value="Genomic_DNA"/>
</dbReference>